<dbReference type="SUPFAM" id="SSF54616">
    <property type="entry name" value="DNA-binding domain of Mlu1-box binding protein MBP1"/>
    <property type="match status" value="1"/>
</dbReference>
<dbReference type="Proteomes" id="UP000186955">
    <property type="component" value="Unassembled WGS sequence"/>
</dbReference>
<accession>A0A1Q5SQS1</accession>
<proteinExistence type="predicted"/>
<gene>
    <name evidence="3" type="ORF">PENSUB_13453</name>
</gene>
<dbReference type="STRING" id="1316194.A0A1Q5SQS1"/>
<keyword evidence="4" id="KW-1185">Reference proteome</keyword>
<dbReference type="GO" id="GO:0030907">
    <property type="term" value="C:MBF transcription complex"/>
    <property type="evidence" value="ECO:0007669"/>
    <property type="project" value="TreeGrafter"/>
</dbReference>
<dbReference type="AlphaFoldDB" id="A0A1Q5SQS1"/>
<feature type="compositionally biased region" description="Basic residues" evidence="1">
    <location>
        <begin position="433"/>
        <end position="442"/>
    </location>
</feature>
<dbReference type="Gene3D" id="3.10.260.10">
    <property type="entry name" value="Transcription regulator HTH, APSES-type DNA-binding domain"/>
    <property type="match status" value="1"/>
</dbReference>
<feature type="domain" description="HTH APSES-type" evidence="2">
    <location>
        <begin position="101"/>
        <end position="220"/>
    </location>
</feature>
<dbReference type="PANTHER" id="PTHR43828:SF5">
    <property type="entry name" value="TRANSCRIPTIONAL REPRESSOR XBP1"/>
    <property type="match status" value="1"/>
</dbReference>
<comment type="caution">
    <text evidence="3">The sequence shown here is derived from an EMBL/GenBank/DDBJ whole genome shotgun (WGS) entry which is preliminary data.</text>
</comment>
<dbReference type="EMBL" id="MNBE01000758">
    <property type="protein sequence ID" value="OKO90320.1"/>
    <property type="molecule type" value="Genomic_DNA"/>
</dbReference>
<evidence type="ECO:0000259" key="2">
    <source>
        <dbReference type="PROSITE" id="PS51299"/>
    </source>
</evidence>
<reference evidence="3 4" key="1">
    <citation type="submission" date="2016-10" db="EMBL/GenBank/DDBJ databases">
        <title>Genome sequence of the ascomycete fungus Penicillium subrubescens.</title>
        <authorList>
            <person name="De Vries R.P."/>
            <person name="Peng M."/>
            <person name="Dilokpimol A."/>
            <person name="Hilden K."/>
            <person name="Makela M.R."/>
            <person name="Grigoriev I."/>
            <person name="Riley R."/>
            <person name="Granchi Z."/>
        </authorList>
    </citation>
    <scope>NUCLEOTIDE SEQUENCE [LARGE SCALE GENOMIC DNA]</scope>
    <source>
        <strain evidence="3 4">CBS 132785</strain>
    </source>
</reference>
<feature type="region of interest" description="Disordered" evidence="1">
    <location>
        <begin position="272"/>
        <end position="461"/>
    </location>
</feature>
<dbReference type="GO" id="GO:0033309">
    <property type="term" value="C:SBF transcription complex"/>
    <property type="evidence" value="ECO:0007669"/>
    <property type="project" value="TreeGrafter"/>
</dbReference>
<organism evidence="3 4">
    <name type="scientific">Penicillium subrubescens</name>
    <dbReference type="NCBI Taxonomy" id="1316194"/>
    <lineage>
        <taxon>Eukaryota</taxon>
        <taxon>Fungi</taxon>
        <taxon>Dikarya</taxon>
        <taxon>Ascomycota</taxon>
        <taxon>Pezizomycotina</taxon>
        <taxon>Eurotiomycetes</taxon>
        <taxon>Eurotiomycetidae</taxon>
        <taxon>Eurotiales</taxon>
        <taxon>Aspergillaceae</taxon>
        <taxon>Penicillium</taxon>
    </lineage>
</organism>
<dbReference type="GO" id="GO:0000981">
    <property type="term" value="F:DNA-binding transcription factor activity, RNA polymerase II-specific"/>
    <property type="evidence" value="ECO:0007669"/>
    <property type="project" value="UniProtKB-ARBA"/>
</dbReference>
<dbReference type="InterPro" id="IPR051642">
    <property type="entry name" value="SWI6-like"/>
</dbReference>
<evidence type="ECO:0000313" key="4">
    <source>
        <dbReference type="Proteomes" id="UP000186955"/>
    </source>
</evidence>
<feature type="compositionally biased region" description="Acidic residues" evidence="1">
    <location>
        <begin position="391"/>
        <end position="417"/>
    </location>
</feature>
<name>A0A1Q5SQS1_9EURO</name>
<dbReference type="InterPro" id="IPR036887">
    <property type="entry name" value="HTH_APSES_sf"/>
</dbReference>
<dbReference type="PROSITE" id="PS51299">
    <property type="entry name" value="HTH_APSES"/>
    <property type="match status" value="1"/>
</dbReference>
<evidence type="ECO:0000313" key="3">
    <source>
        <dbReference type="EMBL" id="OKO90320.1"/>
    </source>
</evidence>
<evidence type="ECO:0000256" key="1">
    <source>
        <dbReference type="SAM" id="MobiDB-lite"/>
    </source>
</evidence>
<sequence length="512" mass="57876">MGSIRDLLNPLPEVTPGHRGFMMPRSRHATGSPPAPERPKRSKTVKDGAVFRPGPIQGELRYPPHEERTPLLEEEHRKADLKPFGNIADFPRHIPYQSDKKTFHERTGRDSFHLFQYTFQRKDADPEPWTITWDYNIGLVRTTHLFKCLGYSKTTPGKVLNNNNGLREISHSITGGALAAQGYWMPFETAKALATTFCWEIRFLLTPLFGLDFPEMCIPPTDRVRFGRMVIDSSIIQEATEIARRYRLLEPRSYDEMSTTSFNSRVPRKMVDYPSQDSSRGPHMQTKLARRSYADSISSARGSSSEPYCGSPQSPSYRGFTPVNRPPSSHPVTRTPYDFLQEATERRKRVMRAAGEESDSETEFSTTSRSDVHAKPIFPTPYGSERVSADGDSEMDDSEMTFSDDESMLEDDADEEYREPGPGRLSSSDTRGKGKASLKRNPSRSVKEKNGEKDSRSAHFAKEVKAAHALLHLHMQRASSKDVDGDEMEETMFGPLLGRMESGGKKRRRASL</sequence>
<dbReference type="GO" id="GO:0003677">
    <property type="term" value="F:DNA binding"/>
    <property type="evidence" value="ECO:0007669"/>
    <property type="project" value="InterPro"/>
</dbReference>
<feature type="compositionally biased region" description="Basic and acidic residues" evidence="1">
    <location>
        <begin position="445"/>
        <end position="461"/>
    </location>
</feature>
<feature type="region of interest" description="Disordered" evidence="1">
    <location>
        <begin position="1"/>
        <end position="65"/>
    </location>
</feature>
<feature type="region of interest" description="Disordered" evidence="1">
    <location>
        <begin position="493"/>
        <end position="512"/>
    </location>
</feature>
<protein>
    <recommendedName>
        <fullName evidence="2">HTH APSES-type domain-containing protein</fullName>
    </recommendedName>
</protein>
<dbReference type="PANTHER" id="PTHR43828">
    <property type="entry name" value="ASPARAGINASE"/>
    <property type="match status" value="1"/>
</dbReference>
<dbReference type="InterPro" id="IPR003163">
    <property type="entry name" value="Tscrpt_reg_HTH_APSES-type"/>
</dbReference>
<feature type="compositionally biased region" description="Low complexity" evidence="1">
    <location>
        <begin position="294"/>
        <end position="305"/>
    </location>
</feature>